<feature type="region of interest" description="Disordered" evidence="1">
    <location>
        <begin position="1"/>
        <end position="47"/>
    </location>
</feature>
<keyword evidence="2" id="KW-0472">Membrane</keyword>
<name>A0ABR6Z0I2_9FIRM</name>
<dbReference type="InterPro" id="IPR059177">
    <property type="entry name" value="GH29D-like_dom"/>
</dbReference>
<organism evidence="4 5">
    <name type="scientific">Acetobacterium malicum</name>
    <dbReference type="NCBI Taxonomy" id="52692"/>
    <lineage>
        <taxon>Bacteria</taxon>
        <taxon>Bacillati</taxon>
        <taxon>Bacillota</taxon>
        <taxon>Clostridia</taxon>
        <taxon>Eubacteriales</taxon>
        <taxon>Eubacteriaceae</taxon>
        <taxon>Acetobacterium</taxon>
    </lineage>
</organism>
<feature type="domain" description="GH29D-like beta-sandwich" evidence="3">
    <location>
        <begin position="151"/>
        <end position="216"/>
    </location>
</feature>
<evidence type="ECO:0000259" key="3">
    <source>
        <dbReference type="Pfam" id="PF13290"/>
    </source>
</evidence>
<keyword evidence="5" id="KW-1185">Reference proteome</keyword>
<proteinExistence type="predicted"/>
<dbReference type="RefSeq" id="WP_186895079.1">
    <property type="nucleotide sequence ID" value="NZ_WJBE01000018.1"/>
</dbReference>
<evidence type="ECO:0000256" key="2">
    <source>
        <dbReference type="SAM" id="Phobius"/>
    </source>
</evidence>
<dbReference type="Proteomes" id="UP000622405">
    <property type="component" value="Unassembled WGS sequence"/>
</dbReference>
<comment type="caution">
    <text evidence="4">The sequence shown here is derived from an EMBL/GenBank/DDBJ whole genome shotgun (WGS) entry which is preliminary data.</text>
</comment>
<sequence length="356" mass="39051">MKDHEYPSDNDERSPANDELNWAELERTDIDSNQTSATVPPANQPPKKSKKTLFIILAIVGGVLILAGLTFFLYNQFVVSNLTSEEKIEKTTDQTELKKLYDELISSYLASGKSEAEILALLERAAKETGDQSYLTNKDSYLVKKPSFNLAPGTYQGTQNLEIITGSTGDAVYYTIDGSVPNQTSAKYTAAIPLPIGETTVKAIAVSAKGFSSPVIEGHYILTSPPTTTQSVLSEEEFINKLYGIWYNSDSGTVLSVSPTTYREYIPTPLSVASGDYVVVSTTENGGTIKVLDFTYDGYNAGDTLVEFDFGTIGDNQIQRRYAGKSWLNYTAAEYLGSGQYRIPFLFAGQDIFTFD</sequence>
<keyword evidence="2" id="KW-0812">Transmembrane</keyword>
<dbReference type="EMBL" id="WJBE01000018">
    <property type="protein sequence ID" value="MBC3900955.1"/>
    <property type="molecule type" value="Genomic_DNA"/>
</dbReference>
<feature type="compositionally biased region" description="Basic and acidic residues" evidence="1">
    <location>
        <begin position="1"/>
        <end position="16"/>
    </location>
</feature>
<reference evidence="4 5" key="1">
    <citation type="journal article" date="2020" name="mSystems">
        <title>Defining Genomic and Predicted Metabolic Features of the Acetobacterium Genus.</title>
        <authorList>
            <person name="Ross D.E."/>
            <person name="Marshall C.W."/>
            <person name="Gulliver D."/>
            <person name="May H.D."/>
            <person name="Norman R.S."/>
        </authorList>
    </citation>
    <scope>NUCLEOTIDE SEQUENCE [LARGE SCALE GENOMIC DNA]</scope>
    <source>
        <strain evidence="4 5">DSM 4132</strain>
    </source>
</reference>
<evidence type="ECO:0000256" key="1">
    <source>
        <dbReference type="SAM" id="MobiDB-lite"/>
    </source>
</evidence>
<protein>
    <recommendedName>
        <fullName evidence="3">GH29D-like beta-sandwich domain-containing protein</fullName>
    </recommendedName>
</protein>
<evidence type="ECO:0000313" key="4">
    <source>
        <dbReference type="EMBL" id="MBC3900955.1"/>
    </source>
</evidence>
<evidence type="ECO:0000313" key="5">
    <source>
        <dbReference type="Proteomes" id="UP000622405"/>
    </source>
</evidence>
<keyword evidence="2" id="KW-1133">Transmembrane helix</keyword>
<gene>
    <name evidence="4" type="ORF">GH811_15165</name>
</gene>
<accession>A0ABR6Z0I2</accession>
<dbReference type="Pfam" id="PF13290">
    <property type="entry name" value="CHB_HEX_C_1"/>
    <property type="match status" value="1"/>
</dbReference>
<feature type="transmembrane region" description="Helical" evidence="2">
    <location>
        <begin position="53"/>
        <end position="74"/>
    </location>
</feature>